<dbReference type="InterPro" id="IPR036431">
    <property type="entry name" value="ARID_dom_sf"/>
</dbReference>
<keyword evidence="3" id="KW-0804">Transcription</keyword>
<feature type="region of interest" description="Disordered" evidence="5">
    <location>
        <begin position="400"/>
        <end position="439"/>
    </location>
</feature>
<sequence>MMQPARPAGGGSKQWVELQLLCRGNMGKTRILQSLLAYYQKVSPHLQQQALPTVPDLTLNIPRSIDLVQLYEEVVERGGYDAVSEHSRWTSISLSMKLKIAPSKLQVLYSTWLRGFESHQIGPRKEGGRHDDMAEPVATHAELQLATSIRQTPLPVVTKRLKTHRNQLCDLGVMHRLVLALDSNLPDHVEWALNQLTVLSFGAPKDPDCDLLLSHVPGLLDALVRQLSSPSHAPILASTNNHHDGVFGHPIMHADRTCRVLHILRNLSMIPDNQPHLASHAAFLALVPRMLRYSPPSSLQQLDRYNREAVDLLWDVAVQLAGSTSTTTSSSTTLNVSDAWIDAVVGTLLESSQKRSSVLSAAQVLSHWLQSPSCADRVMRHGAFRALLARVVEGCGRNREDGWLQEDDDPDPATAVYNDDDDDETCHPHGDDSDDAWPVPWEERGQVSYPSSLEVGADMGMVFASKGWDGEPESRKMDMQVRDRMVHLLYLLTDRHDVVRVAVASLPDAMRRLVGVVTSCVGRAESARLAVGVLANLSLAPATLPYFLPIEKDLALVAMSDPSLAGMLANIMADVYGMNSL</sequence>
<keyword evidence="4" id="KW-0539">Nucleus</keyword>
<organism evidence="7">
    <name type="scientific">Aphanomyces astaci</name>
    <name type="common">Crayfish plague agent</name>
    <dbReference type="NCBI Taxonomy" id="112090"/>
    <lineage>
        <taxon>Eukaryota</taxon>
        <taxon>Sar</taxon>
        <taxon>Stramenopiles</taxon>
        <taxon>Oomycota</taxon>
        <taxon>Saprolegniomycetes</taxon>
        <taxon>Saprolegniales</taxon>
        <taxon>Verrucalvaceae</taxon>
        <taxon>Aphanomyces</taxon>
    </lineage>
</organism>
<dbReference type="SUPFAM" id="SSF48371">
    <property type="entry name" value="ARM repeat"/>
    <property type="match status" value="1"/>
</dbReference>
<dbReference type="InterPro" id="IPR011989">
    <property type="entry name" value="ARM-like"/>
</dbReference>
<dbReference type="VEuPathDB" id="FungiDB:H257_14082"/>
<reference evidence="7" key="1">
    <citation type="submission" date="2013-12" db="EMBL/GenBank/DDBJ databases">
        <title>The Genome Sequence of Aphanomyces astaci APO3.</title>
        <authorList>
            <consortium name="The Broad Institute Genomics Platform"/>
            <person name="Russ C."/>
            <person name="Tyler B."/>
            <person name="van West P."/>
            <person name="Dieguez-Uribeondo J."/>
            <person name="Young S.K."/>
            <person name="Zeng Q."/>
            <person name="Gargeya S."/>
            <person name="Fitzgerald M."/>
            <person name="Abouelleil A."/>
            <person name="Alvarado L."/>
            <person name="Chapman S.B."/>
            <person name="Gainer-Dewar J."/>
            <person name="Goldberg J."/>
            <person name="Griggs A."/>
            <person name="Gujja S."/>
            <person name="Hansen M."/>
            <person name="Howarth C."/>
            <person name="Imamovic A."/>
            <person name="Ireland A."/>
            <person name="Larimer J."/>
            <person name="McCowan C."/>
            <person name="Murphy C."/>
            <person name="Pearson M."/>
            <person name="Poon T.W."/>
            <person name="Priest M."/>
            <person name="Roberts A."/>
            <person name="Saif S."/>
            <person name="Shea T."/>
            <person name="Sykes S."/>
            <person name="Wortman J."/>
            <person name="Nusbaum C."/>
            <person name="Birren B."/>
        </authorList>
    </citation>
    <scope>NUCLEOTIDE SEQUENCE [LARGE SCALE GENOMIC DNA]</scope>
    <source>
        <strain evidence="7">APO3</strain>
    </source>
</reference>
<proteinExistence type="predicted"/>
<keyword evidence="1" id="KW-0156">Chromatin regulator</keyword>
<evidence type="ECO:0000256" key="3">
    <source>
        <dbReference type="ARBA" id="ARBA00023163"/>
    </source>
</evidence>
<evidence type="ECO:0000256" key="4">
    <source>
        <dbReference type="ARBA" id="ARBA00023242"/>
    </source>
</evidence>
<dbReference type="GO" id="GO:0006325">
    <property type="term" value="P:chromatin organization"/>
    <property type="evidence" value="ECO:0007669"/>
    <property type="project" value="UniProtKB-KW"/>
</dbReference>
<dbReference type="PANTHER" id="PTHR22970:SF14">
    <property type="entry name" value="AT-RICH INTERACTIVE DOMAIN-CONTAINING PROTEIN 2"/>
    <property type="match status" value="1"/>
</dbReference>
<dbReference type="Pfam" id="PF01388">
    <property type="entry name" value="ARID"/>
    <property type="match status" value="1"/>
</dbReference>
<protein>
    <recommendedName>
        <fullName evidence="6">ARID domain-containing protein</fullName>
    </recommendedName>
</protein>
<gene>
    <name evidence="7" type="ORF">H257_14082</name>
</gene>
<dbReference type="CDD" id="cd16100">
    <property type="entry name" value="ARID"/>
    <property type="match status" value="1"/>
</dbReference>
<dbReference type="OrthoDB" id="338531at2759"/>
<dbReference type="EMBL" id="KI913166">
    <property type="protein sequence ID" value="ETV70404.1"/>
    <property type="molecule type" value="Genomic_DNA"/>
</dbReference>
<dbReference type="STRING" id="112090.W4FU97"/>
<dbReference type="InterPro" id="IPR001606">
    <property type="entry name" value="ARID_dom"/>
</dbReference>
<dbReference type="PANTHER" id="PTHR22970">
    <property type="entry name" value="AT-RICH INTERACTIVE DOMAIN-CONTAINING PROTEIN 2"/>
    <property type="match status" value="1"/>
</dbReference>
<dbReference type="InterPro" id="IPR016024">
    <property type="entry name" value="ARM-type_fold"/>
</dbReference>
<keyword evidence="2" id="KW-0805">Transcription regulation</keyword>
<accession>W4FU97</accession>
<evidence type="ECO:0000256" key="5">
    <source>
        <dbReference type="SAM" id="MobiDB-lite"/>
    </source>
</evidence>
<dbReference type="RefSeq" id="XP_009840116.1">
    <property type="nucleotide sequence ID" value="XM_009841814.1"/>
</dbReference>
<evidence type="ECO:0000256" key="2">
    <source>
        <dbReference type="ARBA" id="ARBA00023015"/>
    </source>
</evidence>
<dbReference type="Gene3D" id="1.25.10.10">
    <property type="entry name" value="Leucine-rich Repeat Variant"/>
    <property type="match status" value="1"/>
</dbReference>
<evidence type="ECO:0000313" key="7">
    <source>
        <dbReference type="EMBL" id="ETV70404.1"/>
    </source>
</evidence>
<name>W4FU97_APHAT</name>
<dbReference type="SMART" id="SM01014">
    <property type="entry name" value="ARID"/>
    <property type="match status" value="1"/>
</dbReference>
<dbReference type="Gene3D" id="1.10.150.60">
    <property type="entry name" value="ARID DNA-binding domain"/>
    <property type="match status" value="1"/>
</dbReference>
<dbReference type="SUPFAM" id="SSF46774">
    <property type="entry name" value="ARID-like"/>
    <property type="match status" value="1"/>
</dbReference>
<dbReference type="GO" id="GO:0003677">
    <property type="term" value="F:DNA binding"/>
    <property type="evidence" value="ECO:0007669"/>
    <property type="project" value="InterPro"/>
</dbReference>
<feature type="domain" description="ARID" evidence="6">
    <location>
        <begin position="25"/>
        <end position="121"/>
    </location>
</feature>
<evidence type="ECO:0000256" key="1">
    <source>
        <dbReference type="ARBA" id="ARBA00022853"/>
    </source>
</evidence>
<dbReference type="InterPro" id="IPR052406">
    <property type="entry name" value="Chromatin_Remodeling_Comp"/>
</dbReference>
<evidence type="ECO:0000259" key="6">
    <source>
        <dbReference type="PROSITE" id="PS51011"/>
    </source>
</evidence>
<dbReference type="SMART" id="SM00501">
    <property type="entry name" value="BRIGHT"/>
    <property type="match status" value="1"/>
</dbReference>
<dbReference type="AlphaFoldDB" id="W4FU97"/>
<dbReference type="PROSITE" id="PS51011">
    <property type="entry name" value="ARID"/>
    <property type="match status" value="1"/>
</dbReference>
<dbReference type="GeneID" id="20816078"/>